<dbReference type="AlphaFoldDB" id="A0A6F8Y1U9"/>
<evidence type="ECO:0000259" key="1">
    <source>
        <dbReference type="Pfam" id="PF20182"/>
    </source>
</evidence>
<dbReference type="NCBIfam" id="NF042915">
    <property type="entry name" value="MAB_1171c_fam"/>
    <property type="match status" value="1"/>
</dbReference>
<reference evidence="2 3" key="1">
    <citation type="submission" date="2020-03" db="EMBL/GenBank/DDBJ databases">
        <title>Whole genome shotgun sequence of Phytohabitans flavus NBRC 107702.</title>
        <authorList>
            <person name="Komaki H."/>
            <person name="Tamura T."/>
        </authorList>
    </citation>
    <scope>NUCLEOTIDE SEQUENCE [LARGE SCALE GENOMIC DNA]</scope>
    <source>
        <strain evidence="2 3">NBRC 107702</strain>
    </source>
</reference>
<evidence type="ECO:0000313" key="3">
    <source>
        <dbReference type="Proteomes" id="UP000502508"/>
    </source>
</evidence>
<protein>
    <recommendedName>
        <fullName evidence="1">DUF6545 domain-containing protein</fullName>
    </recommendedName>
</protein>
<sequence length="171" mass="18895">MGPRLSEFRGWLRRRRQYRQLQPLWSDLHRLMPQIALEPPVAAPLSNLDRRLYRRVIELYDGSLALRPYLDEAAANRAGRIGTRLGMRADDLAAVMEAARLRGAVRAYGHGAPQPAVEEDAMPARLDEGTDLAEEVARLVRVSRAYAGSPVVAAAVAGRDALPAEETEVAM</sequence>
<gene>
    <name evidence="2" type="ORF">Pflav_064650</name>
</gene>
<dbReference type="EMBL" id="AP022870">
    <property type="protein sequence ID" value="BCB80055.1"/>
    <property type="molecule type" value="Genomic_DNA"/>
</dbReference>
<evidence type="ECO:0000313" key="2">
    <source>
        <dbReference type="EMBL" id="BCB80055.1"/>
    </source>
</evidence>
<dbReference type="InterPro" id="IPR050039">
    <property type="entry name" value="MAB_1171c-like"/>
</dbReference>
<keyword evidence="3" id="KW-1185">Reference proteome</keyword>
<accession>A0A6F8Y1U9</accession>
<dbReference type="Pfam" id="PF20182">
    <property type="entry name" value="DUF6545"/>
    <property type="match status" value="1"/>
</dbReference>
<dbReference type="Proteomes" id="UP000502508">
    <property type="component" value="Chromosome"/>
</dbReference>
<dbReference type="InterPro" id="IPR046675">
    <property type="entry name" value="DUF6545"/>
</dbReference>
<reference evidence="2 3" key="2">
    <citation type="submission" date="2020-03" db="EMBL/GenBank/DDBJ databases">
        <authorList>
            <person name="Ichikawa N."/>
            <person name="Kimura A."/>
            <person name="Kitahashi Y."/>
            <person name="Uohara A."/>
        </authorList>
    </citation>
    <scope>NUCLEOTIDE SEQUENCE [LARGE SCALE GENOMIC DNA]</scope>
    <source>
        <strain evidence="2 3">NBRC 107702</strain>
    </source>
</reference>
<organism evidence="2 3">
    <name type="scientific">Phytohabitans flavus</name>
    <dbReference type="NCBI Taxonomy" id="1076124"/>
    <lineage>
        <taxon>Bacteria</taxon>
        <taxon>Bacillati</taxon>
        <taxon>Actinomycetota</taxon>
        <taxon>Actinomycetes</taxon>
        <taxon>Micromonosporales</taxon>
        <taxon>Micromonosporaceae</taxon>
    </lineage>
</organism>
<feature type="domain" description="DUF6545" evidence="1">
    <location>
        <begin position="11"/>
        <end position="146"/>
    </location>
</feature>
<name>A0A6F8Y1U9_9ACTN</name>
<dbReference type="KEGG" id="pfla:Pflav_064650"/>
<proteinExistence type="predicted"/>